<evidence type="ECO:0000259" key="12">
    <source>
        <dbReference type="PROSITE" id="PS50112"/>
    </source>
</evidence>
<dbReference type="PRINTS" id="PR00344">
    <property type="entry name" value="BCTRLSENSOR"/>
</dbReference>
<feature type="modified residue" description="4-aspartylphosphate" evidence="9">
    <location>
        <position position="87"/>
    </location>
</feature>
<evidence type="ECO:0000313" key="14">
    <source>
        <dbReference type="EMBL" id="QDU55256.1"/>
    </source>
</evidence>
<dbReference type="Pfam" id="PF13426">
    <property type="entry name" value="PAS_9"/>
    <property type="match status" value="1"/>
</dbReference>
<dbReference type="PROSITE" id="PS50109">
    <property type="entry name" value="HIS_KIN"/>
    <property type="match status" value="1"/>
</dbReference>
<dbReference type="InterPro" id="IPR035965">
    <property type="entry name" value="PAS-like_dom_sf"/>
</dbReference>
<dbReference type="Gene3D" id="3.30.565.10">
    <property type="entry name" value="Histidine kinase-like ATPase, C-terminal domain"/>
    <property type="match status" value="1"/>
</dbReference>
<dbReference type="InterPro" id="IPR000700">
    <property type="entry name" value="PAS-assoc_C"/>
</dbReference>
<evidence type="ECO:0000259" key="11">
    <source>
        <dbReference type="PROSITE" id="PS50110"/>
    </source>
</evidence>
<dbReference type="CDD" id="cd00130">
    <property type="entry name" value="PAS"/>
    <property type="match status" value="1"/>
</dbReference>
<evidence type="ECO:0000259" key="10">
    <source>
        <dbReference type="PROSITE" id="PS50109"/>
    </source>
</evidence>
<dbReference type="GO" id="GO:0005524">
    <property type="term" value="F:ATP binding"/>
    <property type="evidence" value="ECO:0007669"/>
    <property type="project" value="UniProtKB-KW"/>
</dbReference>
<dbReference type="SMART" id="SM00091">
    <property type="entry name" value="PAS"/>
    <property type="match status" value="1"/>
</dbReference>
<dbReference type="NCBIfam" id="TIGR00229">
    <property type="entry name" value="sensory_box"/>
    <property type="match status" value="1"/>
</dbReference>
<dbReference type="InterPro" id="IPR003594">
    <property type="entry name" value="HATPase_dom"/>
</dbReference>
<feature type="domain" description="Response regulatory" evidence="11">
    <location>
        <begin position="9"/>
        <end position="156"/>
    </location>
</feature>
<evidence type="ECO:0000313" key="15">
    <source>
        <dbReference type="Proteomes" id="UP000315750"/>
    </source>
</evidence>
<dbReference type="PROSITE" id="PS50110">
    <property type="entry name" value="RESPONSE_REGULATORY"/>
    <property type="match status" value="1"/>
</dbReference>
<dbReference type="RefSeq" id="WP_145246135.1">
    <property type="nucleotide sequence ID" value="NZ_CP036278.1"/>
</dbReference>
<dbReference type="Gene3D" id="3.30.450.20">
    <property type="entry name" value="PAS domain"/>
    <property type="match status" value="1"/>
</dbReference>
<evidence type="ECO:0000259" key="13">
    <source>
        <dbReference type="PROSITE" id="PS50113"/>
    </source>
</evidence>
<dbReference type="InterPro" id="IPR004358">
    <property type="entry name" value="Sig_transdc_His_kin-like_C"/>
</dbReference>
<dbReference type="InterPro" id="IPR036890">
    <property type="entry name" value="HATPase_C_sf"/>
</dbReference>
<dbReference type="Gene3D" id="3.40.50.2300">
    <property type="match status" value="1"/>
</dbReference>
<evidence type="ECO:0000256" key="8">
    <source>
        <dbReference type="ARBA" id="ARBA00023012"/>
    </source>
</evidence>
<dbReference type="OrthoDB" id="260274at2"/>
<dbReference type="Pfam" id="PF02518">
    <property type="entry name" value="HATPase_c"/>
    <property type="match status" value="1"/>
</dbReference>
<dbReference type="InterPro" id="IPR005467">
    <property type="entry name" value="His_kinase_dom"/>
</dbReference>
<comment type="catalytic activity">
    <reaction evidence="1">
        <text>ATP + protein L-histidine = ADP + protein N-phospho-L-histidine.</text>
        <dbReference type="EC" id="2.7.13.3"/>
    </reaction>
</comment>
<feature type="domain" description="Histidine kinase" evidence="10">
    <location>
        <begin position="304"/>
        <end position="561"/>
    </location>
</feature>
<dbReference type="AlphaFoldDB" id="A0A518AKN1"/>
<dbReference type="InterPro" id="IPR001789">
    <property type="entry name" value="Sig_transdc_resp-reg_receiver"/>
</dbReference>
<feature type="domain" description="PAS" evidence="12">
    <location>
        <begin position="165"/>
        <end position="219"/>
    </location>
</feature>
<keyword evidence="5" id="KW-0547">Nucleotide-binding</keyword>
<keyword evidence="3 9" id="KW-0597">Phosphoprotein</keyword>
<dbReference type="Gene3D" id="1.10.287.130">
    <property type="match status" value="1"/>
</dbReference>
<feature type="domain" description="PAC" evidence="13">
    <location>
        <begin position="241"/>
        <end position="291"/>
    </location>
</feature>
<dbReference type="SMART" id="SM00387">
    <property type="entry name" value="HATPase_c"/>
    <property type="match status" value="1"/>
</dbReference>
<dbReference type="InterPro" id="IPR003661">
    <property type="entry name" value="HisK_dim/P_dom"/>
</dbReference>
<protein>
    <recommendedName>
        <fullName evidence="2">histidine kinase</fullName>
        <ecNumber evidence="2">2.7.13.3</ecNumber>
    </recommendedName>
</protein>
<evidence type="ECO:0000256" key="5">
    <source>
        <dbReference type="ARBA" id="ARBA00022741"/>
    </source>
</evidence>
<dbReference type="InterPro" id="IPR011006">
    <property type="entry name" value="CheY-like_superfamily"/>
</dbReference>
<dbReference type="SUPFAM" id="SSF52172">
    <property type="entry name" value="CheY-like"/>
    <property type="match status" value="1"/>
</dbReference>
<keyword evidence="15" id="KW-1185">Reference proteome</keyword>
<keyword evidence="8" id="KW-0902">Two-component regulatory system</keyword>
<dbReference type="SUPFAM" id="SSF47384">
    <property type="entry name" value="Homodimeric domain of signal transducing histidine kinase"/>
    <property type="match status" value="1"/>
</dbReference>
<proteinExistence type="predicted"/>
<evidence type="ECO:0000256" key="9">
    <source>
        <dbReference type="PROSITE-ProRule" id="PRU00169"/>
    </source>
</evidence>
<dbReference type="InterPro" id="IPR000014">
    <property type="entry name" value="PAS"/>
</dbReference>
<dbReference type="CDD" id="cd00082">
    <property type="entry name" value="HisKA"/>
    <property type="match status" value="1"/>
</dbReference>
<reference evidence="14 15" key="1">
    <citation type="submission" date="2019-02" db="EMBL/GenBank/DDBJ databases">
        <title>Deep-cultivation of Planctomycetes and their phenomic and genomic characterization uncovers novel biology.</title>
        <authorList>
            <person name="Wiegand S."/>
            <person name="Jogler M."/>
            <person name="Boedeker C."/>
            <person name="Pinto D."/>
            <person name="Vollmers J."/>
            <person name="Rivas-Marin E."/>
            <person name="Kohn T."/>
            <person name="Peeters S.H."/>
            <person name="Heuer A."/>
            <person name="Rast P."/>
            <person name="Oberbeckmann S."/>
            <person name="Bunk B."/>
            <person name="Jeske O."/>
            <person name="Meyerdierks A."/>
            <person name="Storesund J.E."/>
            <person name="Kallscheuer N."/>
            <person name="Luecker S."/>
            <person name="Lage O.M."/>
            <person name="Pohl T."/>
            <person name="Merkel B.J."/>
            <person name="Hornburger P."/>
            <person name="Mueller R.-W."/>
            <person name="Bruemmer F."/>
            <person name="Labrenz M."/>
            <person name="Spormann A.M."/>
            <person name="Op den Camp H."/>
            <person name="Overmann J."/>
            <person name="Amann R."/>
            <person name="Jetten M.S.M."/>
            <person name="Mascher T."/>
            <person name="Medema M.H."/>
            <person name="Devos D.P."/>
            <person name="Kaster A.-K."/>
            <person name="Ovreas L."/>
            <person name="Rohde M."/>
            <person name="Galperin M.Y."/>
            <person name="Jogler C."/>
        </authorList>
    </citation>
    <scope>NUCLEOTIDE SEQUENCE [LARGE SCALE GENOMIC DNA]</scope>
    <source>
        <strain evidence="14 15">Pan181</strain>
    </source>
</reference>
<name>A0A518AKN1_9BACT</name>
<organism evidence="14 15">
    <name type="scientific">Aeoliella mucimassa</name>
    <dbReference type="NCBI Taxonomy" id="2527972"/>
    <lineage>
        <taxon>Bacteria</taxon>
        <taxon>Pseudomonadati</taxon>
        <taxon>Planctomycetota</taxon>
        <taxon>Planctomycetia</taxon>
        <taxon>Pirellulales</taxon>
        <taxon>Lacipirellulaceae</taxon>
        <taxon>Aeoliella</taxon>
    </lineage>
</organism>
<keyword evidence="4 14" id="KW-0808">Transferase</keyword>
<dbReference type="Proteomes" id="UP000315750">
    <property type="component" value="Chromosome"/>
</dbReference>
<sequence length="581" mass="65206">MPQVATNTRILIVDDNPAIHEDYRKILALDTEDEALDELSALVFGDEASSTDVPTFELISAHQGQEAYELVKRSQLENTPFAMAFVDMRMPPGWDGLQTIEHLWQVDPRLQVVICTAFSDYSWSEIIERIPYRDRLLILKKPFDNVEVCQLAIALTQKWDLERHAESKIDSIVETAVDGILTMTTEGVIESSNQAASFLFGFSRDELVGKSFATLLTEPAIATWQACVGKTLTKKSEEAVPAIDVNGVHKSGKEVPMLVSLSQFDASDGKRWTAILRDLTEYKQLQDKLNQARKLESVGQLAAGVAHEINTPMQFIHQNIEFVRHCTEKIERVFEAFERNLDLTGPSKTWDERWGEMISIKDREQFSMVRTELPQAIEETLEGVRRVVEVVQAMSRFTNPGQESCAPLDINKAIESATTVTRNTLKKIAKVHLHLDPKLPELVCVPHEIHQVLLNLIVNASDAIQQKYGEHDEPQGRLTLRTIQEPDHAVIVVEDDGVGIPLDIRERVYDPFFTTKEVGRGTGQGLSVVYNTVVHKHGGSIDFDSTPGVGTRFTIRLPWDTPCETLSKSAEEDLLPAEPYS</sequence>
<dbReference type="PROSITE" id="PS50112">
    <property type="entry name" value="PAS"/>
    <property type="match status" value="1"/>
</dbReference>
<evidence type="ECO:0000256" key="2">
    <source>
        <dbReference type="ARBA" id="ARBA00012438"/>
    </source>
</evidence>
<dbReference type="SUPFAM" id="SSF55785">
    <property type="entry name" value="PYP-like sensor domain (PAS domain)"/>
    <property type="match status" value="1"/>
</dbReference>
<gene>
    <name evidence="14" type="primary">fixL_3</name>
    <name evidence="14" type="ORF">Pan181_14430</name>
</gene>
<evidence type="ECO:0000256" key="3">
    <source>
        <dbReference type="ARBA" id="ARBA00022553"/>
    </source>
</evidence>
<evidence type="ECO:0000256" key="1">
    <source>
        <dbReference type="ARBA" id="ARBA00000085"/>
    </source>
</evidence>
<accession>A0A518AKN1</accession>
<dbReference type="PANTHER" id="PTHR43065">
    <property type="entry name" value="SENSOR HISTIDINE KINASE"/>
    <property type="match status" value="1"/>
</dbReference>
<dbReference type="PROSITE" id="PS50113">
    <property type="entry name" value="PAC"/>
    <property type="match status" value="1"/>
</dbReference>
<dbReference type="InterPro" id="IPR036097">
    <property type="entry name" value="HisK_dim/P_sf"/>
</dbReference>
<evidence type="ECO:0000256" key="6">
    <source>
        <dbReference type="ARBA" id="ARBA00022777"/>
    </source>
</evidence>
<dbReference type="PANTHER" id="PTHR43065:SF46">
    <property type="entry name" value="C4-DICARBOXYLATE TRANSPORT SENSOR PROTEIN DCTB"/>
    <property type="match status" value="1"/>
</dbReference>
<dbReference type="EMBL" id="CP036278">
    <property type="protein sequence ID" value="QDU55256.1"/>
    <property type="molecule type" value="Genomic_DNA"/>
</dbReference>
<keyword evidence="7" id="KW-0067">ATP-binding</keyword>
<dbReference type="GO" id="GO:0000155">
    <property type="term" value="F:phosphorelay sensor kinase activity"/>
    <property type="evidence" value="ECO:0007669"/>
    <property type="project" value="InterPro"/>
</dbReference>
<dbReference type="KEGG" id="amuc:Pan181_14430"/>
<evidence type="ECO:0000256" key="7">
    <source>
        <dbReference type="ARBA" id="ARBA00022840"/>
    </source>
</evidence>
<dbReference type="EC" id="2.7.13.3" evidence="2"/>
<evidence type="ECO:0000256" key="4">
    <source>
        <dbReference type="ARBA" id="ARBA00022679"/>
    </source>
</evidence>
<keyword evidence="6" id="KW-0418">Kinase</keyword>
<dbReference type="SUPFAM" id="SSF55874">
    <property type="entry name" value="ATPase domain of HSP90 chaperone/DNA topoisomerase II/histidine kinase"/>
    <property type="match status" value="1"/>
</dbReference>